<proteinExistence type="predicted"/>
<reference evidence="2" key="1">
    <citation type="submission" date="2021-03" db="EMBL/GenBank/DDBJ databases">
        <title>Acanthopleuribacteraceae sp. M133.</title>
        <authorList>
            <person name="Wang G."/>
        </authorList>
    </citation>
    <scope>NUCLEOTIDE SEQUENCE</scope>
    <source>
        <strain evidence="2">M133</strain>
    </source>
</reference>
<dbReference type="Pfam" id="PF18986">
    <property type="entry name" value="DUF5719"/>
    <property type="match status" value="1"/>
</dbReference>
<dbReference type="InterPro" id="IPR001466">
    <property type="entry name" value="Beta-lactam-related"/>
</dbReference>
<keyword evidence="3" id="KW-1185">Reference proteome</keyword>
<dbReference type="InterPro" id="IPR043777">
    <property type="entry name" value="DUF5719"/>
</dbReference>
<gene>
    <name evidence="2" type="ORF">J3U87_28590</name>
</gene>
<accession>A0A8A4TK37</accession>
<evidence type="ECO:0000313" key="3">
    <source>
        <dbReference type="Proteomes" id="UP000663929"/>
    </source>
</evidence>
<evidence type="ECO:0000259" key="1">
    <source>
        <dbReference type="Pfam" id="PF00144"/>
    </source>
</evidence>
<dbReference type="EMBL" id="CP071793">
    <property type="protein sequence ID" value="QTD49564.1"/>
    <property type="molecule type" value="Genomic_DNA"/>
</dbReference>
<protein>
    <submittedName>
        <fullName evidence="2">Beta-lactamase family protein</fullName>
    </submittedName>
</protein>
<name>A0A8A4TK37_SULCO</name>
<dbReference type="RefSeq" id="WP_237379195.1">
    <property type="nucleotide sequence ID" value="NZ_CP071793.1"/>
</dbReference>
<dbReference type="Gene3D" id="3.40.710.10">
    <property type="entry name" value="DD-peptidase/beta-lactamase superfamily"/>
    <property type="match status" value="1"/>
</dbReference>
<dbReference type="Pfam" id="PF00144">
    <property type="entry name" value="Beta-lactamase"/>
    <property type="match status" value="1"/>
</dbReference>
<dbReference type="InterPro" id="IPR012338">
    <property type="entry name" value="Beta-lactam/transpept-like"/>
</dbReference>
<evidence type="ECO:0000313" key="2">
    <source>
        <dbReference type="EMBL" id="QTD49564.1"/>
    </source>
</evidence>
<dbReference type="PANTHER" id="PTHR46825">
    <property type="entry name" value="D-ALANYL-D-ALANINE-CARBOXYPEPTIDASE/ENDOPEPTIDASE AMPH"/>
    <property type="match status" value="1"/>
</dbReference>
<dbReference type="Proteomes" id="UP000663929">
    <property type="component" value="Chromosome"/>
</dbReference>
<dbReference type="PANTHER" id="PTHR46825:SF7">
    <property type="entry name" value="D-ALANYL-D-ALANINE CARBOXYPEPTIDASE"/>
    <property type="match status" value="1"/>
</dbReference>
<dbReference type="AlphaFoldDB" id="A0A8A4TK37"/>
<dbReference type="SUPFAM" id="SSF56601">
    <property type="entry name" value="beta-lactamase/transpeptidase-like"/>
    <property type="match status" value="1"/>
</dbReference>
<organism evidence="2 3">
    <name type="scientific">Sulfidibacter corallicola</name>
    <dbReference type="NCBI Taxonomy" id="2818388"/>
    <lineage>
        <taxon>Bacteria</taxon>
        <taxon>Pseudomonadati</taxon>
        <taxon>Acidobacteriota</taxon>
        <taxon>Holophagae</taxon>
        <taxon>Acanthopleuribacterales</taxon>
        <taxon>Acanthopleuribacteraceae</taxon>
        <taxon>Sulfidibacter</taxon>
    </lineage>
</organism>
<sequence>MIYHRFTSYLYDRSKLMLLAILWLGGSAVADHRAYFPHFTFRDNLWQTQLVLTNTTFLNTDVRLRAYSDEGDLVGETSFRLGAAASKVADVQDYFGSMTVDRGWVEVVSEPGRVEGVVVFGNTATGGTTSLPMETQADQGLLFSFVPHDADRESGIVLMNPDDRFATVVFVMVDMATEQRQVRVRTLAPRSRMVTMIEDLYEMTPPAHARLEVKSSRDVVGFGLTFHEGAKQIVAVPAKPWRITDKQASIEMDWKAVLGDTPIGGAALAVHRGGQPELAAAAGLADMFTGEAFTTEHASSIGSITKTFVATLAMMHVEEGRLSLDQTLDTWVPEVPHADRITVEMMLNHSSGIAEYGTQPYVGALLERDFEDVWDPRELLAFALAEPPVFEPGTQYSYSNTNFLLLGMILEQVGGQPLAAQLRARIIDPLDMTQTYLRGFEEPVQPHARGFIWDPQNLLGLGEIVDTHNMVHGSSSFADGGMVSTPSDLNRFIRALVGGELLREETLARMLTPSKHSPFYALGITLNDDGAPDEATVGHDGAFVYGVANMVYFQDYDLALSVTLDVYPLDDQYLIHVLSSAMSLGKVMALMP</sequence>
<dbReference type="KEGG" id="scor:J3U87_28590"/>
<dbReference type="InterPro" id="IPR050491">
    <property type="entry name" value="AmpC-like"/>
</dbReference>
<feature type="domain" description="Beta-lactamase-related" evidence="1">
    <location>
        <begin position="262"/>
        <end position="562"/>
    </location>
</feature>